<dbReference type="Proteomes" id="UP000784294">
    <property type="component" value="Unassembled WGS sequence"/>
</dbReference>
<protein>
    <submittedName>
        <fullName evidence="1">Uncharacterized protein</fullName>
    </submittedName>
</protein>
<sequence>MFALGFRRERFAAAGGVACLHHLLAGLPSQLAAALLGCDEPVWLKTGCLDDNEKGLEMTDRPIGSSVVWSKDTLSTHDRFDTAFEATYLNRLERLAFASLDCLRLAVIGCQRGETEFVARGMGVLLLLDLLEVSCSVLTFHDIFLST</sequence>
<accession>A0A3S5A8I3</accession>
<dbReference type="EMBL" id="CAAALY010021621">
    <property type="protein sequence ID" value="VEL14566.1"/>
    <property type="molecule type" value="Genomic_DNA"/>
</dbReference>
<reference evidence="1" key="1">
    <citation type="submission" date="2018-11" db="EMBL/GenBank/DDBJ databases">
        <authorList>
            <consortium name="Pathogen Informatics"/>
        </authorList>
    </citation>
    <scope>NUCLEOTIDE SEQUENCE</scope>
</reference>
<proteinExistence type="predicted"/>
<evidence type="ECO:0000313" key="2">
    <source>
        <dbReference type="Proteomes" id="UP000784294"/>
    </source>
</evidence>
<name>A0A3S5A8I3_9PLAT</name>
<organism evidence="1 2">
    <name type="scientific">Protopolystoma xenopodis</name>
    <dbReference type="NCBI Taxonomy" id="117903"/>
    <lineage>
        <taxon>Eukaryota</taxon>
        <taxon>Metazoa</taxon>
        <taxon>Spiralia</taxon>
        <taxon>Lophotrochozoa</taxon>
        <taxon>Platyhelminthes</taxon>
        <taxon>Monogenea</taxon>
        <taxon>Polyopisthocotylea</taxon>
        <taxon>Polystomatidea</taxon>
        <taxon>Polystomatidae</taxon>
        <taxon>Protopolystoma</taxon>
    </lineage>
</organism>
<comment type="caution">
    <text evidence="1">The sequence shown here is derived from an EMBL/GenBank/DDBJ whole genome shotgun (WGS) entry which is preliminary data.</text>
</comment>
<dbReference type="AlphaFoldDB" id="A0A3S5A8I3"/>
<keyword evidence="2" id="KW-1185">Reference proteome</keyword>
<evidence type="ECO:0000313" key="1">
    <source>
        <dbReference type="EMBL" id="VEL14566.1"/>
    </source>
</evidence>
<gene>
    <name evidence="1" type="ORF">PXEA_LOCUS8006</name>
</gene>